<evidence type="ECO:0000313" key="12">
    <source>
        <dbReference type="Proteomes" id="UP000318571"/>
    </source>
</evidence>
<dbReference type="InterPro" id="IPR023614">
    <property type="entry name" value="Porin_dom_sf"/>
</dbReference>
<dbReference type="GO" id="GO:0005741">
    <property type="term" value="C:mitochondrial outer membrane"/>
    <property type="evidence" value="ECO:0007669"/>
    <property type="project" value="UniProtKB-SubCell"/>
</dbReference>
<evidence type="ECO:0000256" key="10">
    <source>
        <dbReference type="ARBA" id="ARBA00023136"/>
    </source>
</evidence>
<dbReference type="FunFam" id="2.40.160.10:FF:000001">
    <property type="entry name" value="Voltage-dependent anion-selective channel protein 2"/>
    <property type="match status" value="1"/>
</dbReference>
<keyword evidence="7" id="KW-0406">Ion transport</keyword>
<evidence type="ECO:0000256" key="2">
    <source>
        <dbReference type="ARBA" id="ARBA00007780"/>
    </source>
</evidence>
<protein>
    <recommendedName>
        <fullName evidence="13">Voltage-dependent anion-selective channel protein 3</fullName>
    </recommendedName>
</protein>
<evidence type="ECO:0000256" key="9">
    <source>
        <dbReference type="ARBA" id="ARBA00023128"/>
    </source>
</evidence>
<keyword evidence="6" id="KW-1000">Mitochondrion outer membrane</keyword>
<keyword evidence="3" id="KW-0813">Transport</keyword>
<comment type="similarity">
    <text evidence="2">Belongs to the eukaryotic mitochondrial porin family.</text>
</comment>
<keyword evidence="5" id="KW-0812">Transmembrane</keyword>
<dbReference type="AlphaFoldDB" id="A0A553PSS6"/>
<evidence type="ECO:0000256" key="1">
    <source>
        <dbReference type="ARBA" id="ARBA00004294"/>
    </source>
</evidence>
<name>A0A553PSS6_TIGCA</name>
<keyword evidence="12" id="KW-1185">Reference proteome</keyword>
<dbReference type="GO" id="GO:0046930">
    <property type="term" value="C:pore complex"/>
    <property type="evidence" value="ECO:0007669"/>
    <property type="project" value="UniProtKB-KW"/>
</dbReference>
<dbReference type="PRINTS" id="PR00185">
    <property type="entry name" value="EUKARYTPORIN"/>
</dbReference>
<keyword evidence="8" id="KW-0626">Porin</keyword>
<sequence length="266" mass="28750">MSPPVFGDLGKGCRDVFGKGFHFGLMKLDVKTKTDTGVEFNTTATSNQETGKMTGQLETKYRFKEHGITVTEKWNTDNNLFATVDLQNASMKGLKLTLDSSFSPATGSKNGKIKAEYKHDTLAAQADMDMNMGGPLVNASLVLGHQGWLAGYQMAFDSTKSKITRNNIGLGYAKGDFVFHSNVNDGQVFSGSVYQRVNPALETGVQLGWTSSNNATQFGIGCKYNLDRLVLNSGQVRITITLSTLIDGKNFNQGGHKLGVALEVSA</sequence>
<evidence type="ECO:0008006" key="13">
    <source>
        <dbReference type="Google" id="ProtNLM"/>
    </source>
</evidence>
<dbReference type="GO" id="GO:0008308">
    <property type="term" value="F:voltage-gated monoatomic anion channel activity"/>
    <property type="evidence" value="ECO:0007669"/>
    <property type="project" value="InterPro"/>
</dbReference>
<dbReference type="Pfam" id="PF01459">
    <property type="entry name" value="Porin_3"/>
    <property type="match status" value="1"/>
</dbReference>
<dbReference type="Proteomes" id="UP000318571">
    <property type="component" value="Chromosome 12"/>
</dbReference>
<dbReference type="STRING" id="6832.A0A553PSS6"/>
<evidence type="ECO:0000256" key="7">
    <source>
        <dbReference type="ARBA" id="ARBA00023065"/>
    </source>
</evidence>
<keyword evidence="10" id="KW-0472">Membrane</keyword>
<evidence type="ECO:0000256" key="6">
    <source>
        <dbReference type="ARBA" id="ARBA00022787"/>
    </source>
</evidence>
<evidence type="ECO:0000313" key="11">
    <source>
        <dbReference type="EMBL" id="TRY80737.1"/>
    </source>
</evidence>
<proteinExistence type="inferred from homology"/>
<comment type="caution">
    <text evidence="11">The sequence shown here is derived from an EMBL/GenBank/DDBJ whole genome shotgun (WGS) entry which is preliminary data.</text>
</comment>
<evidence type="ECO:0000256" key="4">
    <source>
        <dbReference type="ARBA" id="ARBA00022452"/>
    </source>
</evidence>
<dbReference type="InterPro" id="IPR001925">
    <property type="entry name" value="Porin_Euk"/>
</dbReference>
<evidence type="ECO:0000256" key="8">
    <source>
        <dbReference type="ARBA" id="ARBA00023114"/>
    </source>
</evidence>
<dbReference type="EMBL" id="VCGU01000001">
    <property type="protein sequence ID" value="TRY80737.1"/>
    <property type="molecule type" value="Genomic_DNA"/>
</dbReference>
<dbReference type="OMA" id="KPCCSHE"/>
<dbReference type="CDD" id="cd07306">
    <property type="entry name" value="Porin3_VDAC"/>
    <property type="match status" value="1"/>
</dbReference>
<comment type="subcellular location">
    <subcellularLocation>
        <location evidence="1">Mitochondrion outer membrane</location>
    </subcellularLocation>
</comment>
<accession>A0A553PSS6</accession>
<keyword evidence="9" id="KW-0496">Mitochondrion</keyword>
<dbReference type="GO" id="GO:0015288">
    <property type="term" value="F:porin activity"/>
    <property type="evidence" value="ECO:0007669"/>
    <property type="project" value="UniProtKB-KW"/>
</dbReference>
<gene>
    <name evidence="11" type="ORF">TCAL_04340</name>
</gene>
<keyword evidence="4" id="KW-1134">Transmembrane beta strand</keyword>
<dbReference type="PANTHER" id="PTHR11743:SF70">
    <property type="entry name" value="GH26960P-RELATED"/>
    <property type="match status" value="1"/>
</dbReference>
<evidence type="ECO:0000256" key="5">
    <source>
        <dbReference type="ARBA" id="ARBA00022692"/>
    </source>
</evidence>
<dbReference type="InterPro" id="IPR027246">
    <property type="entry name" value="Porin_Euk/Tom40"/>
</dbReference>
<reference evidence="11 12" key="1">
    <citation type="journal article" date="2018" name="Nat. Ecol. Evol.">
        <title>Genomic signatures of mitonuclear coevolution across populations of Tigriopus californicus.</title>
        <authorList>
            <person name="Barreto F.S."/>
            <person name="Watson E.T."/>
            <person name="Lima T.G."/>
            <person name="Willett C.S."/>
            <person name="Edmands S."/>
            <person name="Li W."/>
            <person name="Burton R.S."/>
        </authorList>
    </citation>
    <scope>NUCLEOTIDE SEQUENCE [LARGE SCALE GENOMIC DNA]</scope>
    <source>
        <strain evidence="11 12">San Diego</strain>
    </source>
</reference>
<dbReference type="PANTHER" id="PTHR11743">
    <property type="entry name" value="VOLTAGE-DEPENDENT ANION-SELECTIVE CHANNEL"/>
    <property type="match status" value="1"/>
</dbReference>
<organism evidence="11 12">
    <name type="scientific">Tigriopus californicus</name>
    <name type="common">Marine copepod</name>
    <dbReference type="NCBI Taxonomy" id="6832"/>
    <lineage>
        <taxon>Eukaryota</taxon>
        <taxon>Metazoa</taxon>
        <taxon>Ecdysozoa</taxon>
        <taxon>Arthropoda</taxon>
        <taxon>Crustacea</taxon>
        <taxon>Multicrustacea</taxon>
        <taxon>Hexanauplia</taxon>
        <taxon>Copepoda</taxon>
        <taxon>Harpacticoida</taxon>
        <taxon>Harpacticidae</taxon>
        <taxon>Tigriopus</taxon>
    </lineage>
</organism>
<dbReference type="Gene3D" id="2.40.160.10">
    <property type="entry name" value="Porin"/>
    <property type="match status" value="1"/>
</dbReference>
<evidence type="ECO:0000256" key="3">
    <source>
        <dbReference type="ARBA" id="ARBA00022448"/>
    </source>
</evidence>